<evidence type="ECO:0000256" key="1">
    <source>
        <dbReference type="SAM" id="SignalP"/>
    </source>
</evidence>
<reference evidence="2 3" key="1">
    <citation type="journal article" date="2011" name="Proc. Natl. Acad. Sci. U.S.A.">
        <title>Evolutionary erosion of yeast sex chromosomes by mating-type switching accidents.</title>
        <authorList>
            <person name="Gordon J.L."/>
            <person name="Armisen D."/>
            <person name="Proux-Wera E."/>
            <person name="Oheigeartaigh S.S."/>
            <person name="Byrne K.P."/>
            <person name="Wolfe K.H."/>
        </authorList>
    </citation>
    <scope>NUCLEOTIDE SEQUENCE [LARGE SCALE GENOMIC DNA]</scope>
    <source>
        <strain evidence="3">ATCC 22294 / BCRC 22015 / CBS 2517 / CECT 1963 / NBRC 1671 / NRRL Y-8276</strain>
    </source>
</reference>
<evidence type="ECO:0000313" key="3">
    <source>
        <dbReference type="Proteomes" id="UP000005220"/>
    </source>
</evidence>
<dbReference type="HOGENOM" id="CLU_987165_0_0_1"/>
<dbReference type="OrthoDB" id="10464127at2759"/>
<feature type="chain" id="PRO_5003559946" evidence="1">
    <location>
        <begin position="19"/>
        <end position="282"/>
    </location>
</feature>
<organism evidence="2 3">
    <name type="scientific">Kazachstania africana (strain ATCC 22294 / BCRC 22015 / CBS 2517 / CECT 1963 / NBRC 1671 / NRRL Y-8276)</name>
    <name type="common">Yeast</name>
    <name type="synonym">Kluyveromyces africanus</name>
    <dbReference type="NCBI Taxonomy" id="1071382"/>
    <lineage>
        <taxon>Eukaryota</taxon>
        <taxon>Fungi</taxon>
        <taxon>Dikarya</taxon>
        <taxon>Ascomycota</taxon>
        <taxon>Saccharomycotina</taxon>
        <taxon>Saccharomycetes</taxon>
        <taxon>Saccharomycetales</taxon>
        <taxon>Saccharomycetaceae</taxon>
        <taxon>Kazachstania</taxon>
    </lineage>
</organism>
<dbReference type="InParanoid" id="H2AUH5"/>
<dbReference type="AlphaFoldDB" id="H2AUH5"/>
<dbReference type="KEGG" id="kaf:KAFR_0D03770"/>
<dbReference type="Proteomes" id="UP000005220">
    <property type="component" value="Chromosome 4"/>
</dbReference>
<sequence>MRPLCVILVLVPTVAVYAVELTWHQWVTNAISLTNTQSAMLMTAAVAQWTTNLEPVWGSCWSQWLNKEQSGYYCAASIRTLIIKTAIELAALGKITEWWKRDMQGLQEPRIIGGVVFAPVTDFTTTLEKRDGSGTLQFDHGNSTFVYSARSVYNLTSGLDQLAIVEMDGHRSNISANAALPVLAVLMSSNGEWEIAPMTKDTSKVAEHDGLSSDYYVNGAGSVILECQYGGGVTAAEFEDQLGIYDDVLGLEEDCLTQLQYNALPGYNSSDSPVKCAYKVYN</sequence>
<evidence type="ECO:0000313" key="2">
    <source>
        <dbReference type="EMBL" id="CCF58025.1"/>
    </source>
</evidence>
<dbReference type="GeneID" id="13882270"/>
<protein>
    <submittedName>
        <fullName evidence="2">Uncharacterized protein</fullName>
    </submittedName>
</protein>
<dbReference type="RefSeq" id="XP_003957160.1">
    <property type="nucleotide sequence ID" value="XM_003957111.1"/>
</dbReference>
<gene>
    <name evidence="2" type="primary">KAFR0D03770</name>
    <name evidence="2" type="ORF">KAFR_0D03770</name>
</gene>
<feature type="signal peptide" evidence="1">
    <location>
        <begin position="1"/>
        <end position="18"/>
    </location>
</feature>
<name>H2AUH5_KAZAF</name>
<accession>H2AUH5</accession>
<dbReference type="EMBL" id="HE650824">
    <property type="protein sequence ID" value="CCF58025.1"/>
    <property type="molecule type" value="Genomic_DNA"/>
</dbReference>
<proteinExistence type="predicted"/>
<keyword evidence="3" id="KW-1185">Reference proteome</keyword>
<keyword evidence="1" id="KW-0732">Signal</keyword>